<reference evidence="1 2" key="1">
    <citation type="submission" date="2024-03" db="EMBL/GenBank/DDBJ databases">
        <title>Human intestinal bacterial collection.</title>
        <authorList>
            <person name="Pauvert C."/>
            <person name="Hitch T.C.A."/>
            <person name="Clavel T."/>
        </authorList>
    </citation>
    <scope>NUCLEOTIDE SEQUENCE [LARGE SCALE GENOMIC DNA]</scope>
    <source>
        <strain evidence="1 2">CLA-AA-H185</strain>
    </source>
</reference>
<evidence type="ECO:0000313" key="2">
    <source>
        <dbReference type="Proteomes" id="UP001454489"/>
    </source>
</evidence>
<dbReference type="EMBL" id="JBBMEX010000006">
    <property type="protein sequence ID" value="MEQ2557574.1"/>
    <property type="molecule type" value="Genomic_DNA"/>
</dbReference>
<organism evidence="1 2">
    <name type="scientific">Maccoyibacter intestinihominis</name>
    <dbReference type="NCBI Taxonomy" id="3133499"/>
    <lineage>
        <taxon>Bacteria</taxon>
        <taxon>Bacillati</taxon>
        <taxon>Bacillota</taxon>
        <taxon>Clostridia</taxon>
        <taxon>Lachnospirales</taxon>
        <taxon>Lachnospiraceae</taxon>
        <taxon>Maccoyibacter</taxon>
    </lineage>
</organism>
<name>A0ABV1HD03_9FIRM</name>
<evidence type="ECO:0000313" key="1">
    <source>
        <dbReference type="EMBL" id="MEQ2557574.1"/>
    </source>
</evidence>
<sequence length="93" mass="10670">MDISDLLKQGNMGNISPEKLNFLMQFANQNHSGNAKEMASELSQAASTAKKEGIEFSENERDMMINILKQNMSEEERKKTDMILSLMKNMKRR</sequence>
<comment type="caution">
    <text evidence="1">The sequence shown here is derived from an EMBL/GenBank/DDBJ whole genome shotgun (WGS) entry which is preliminary data.</text>
</comment>
<proteinExistence type="predicted"/>
<accession>A0ABV1HD03</accession>
<dbReference type="Proteomes" id="UP001454489">
    <property type="component" value="Unassembled WGS sequence"/>
</dbReference>
<gene>
    <name evidence="1" type="ORF">WMO43_06805</name>
</gene>
<protein>
    <submittedName>
        <fullName evidence="1">Uncharacterized protein</fullName>
    </submittedName>
</protein>
<keyword evidence="2" id="KW-1185">Reference proteome</keyword>
<dbReference type="RefSeq" id="WP_353530674.1">
    <property type="nucleotide sequence ID" value="NZ_JBBMEX010000006.1"/>
</dbReference>